<keyword evidence="6" id="KW-1185">Reference proteome</keyword>
<comment type="caution">
    <text evidence="5">The sequence shown here is derived from an EMBL/GenBank/DDBJ whole genome shotgun (WGS) entry which is preliminary data.</text>
</comment>
<name>A0A8H3ZQ54_9PEZI</name>
<dbReference type="PANTHER" id="PTHR48081">
    <property type="entry name" value="AB HYDROLASE SUPERFAMILY PROTEIN C4A8.06C"/>
    <property type="match status" value="1"/>
</dbReference>
<dbReference type="Proteomes" id="UP000434172">
    <property type="component" value="Unassembled WGS sequence"/>
</dbReference>
<dbReference type="InterPro" id="IPR029058">
    <property type="entry name" value="AB_hydrolase_fold"/>
</dbReference>
<dbReference type="EC" id="3.5.1.9" evidence="3"/>
<dbReference type="OrthoDB" id="420264at2759"/>
<evidence type="ECO:0000256" key="1">
    <source>
        <dbReference type="ARBA" id="ARBA00022801"/>
    </source>
</evidence>
<keyword evidence="1 3" id="KW-0378">Hydrolase</keyword>
<feature type="active site" description="Nucleophile" evidence="3">
    <location>
        <position position="179"/>
    </location>
</feature>
<feature type="region of interest" description="Disordered" evidence="4">
    <location>
        <begin position="127"/>
        <end position="151"/>
    </location>
</feature>
<dbReference type="SUPFAM" id="SSF53474">
    <property type="entry name" value="alpha/beta-Hydrolases"/>
    <property type="match status" value="1"/>
</dbReference>
<organism evidence="5 6">
    <name type="scientific">Colletotrichum asianum</name>
    <dbReference type="NCBI Taxonomy" id="702518"/>
    <lineage>
        <taxon>Eukaryota</taxon>
        <taxon>Fungi</taxon>
        <taxon>Dikarya</taxon>
        <taxon>Ascomycota</taxon>
        <taxon>Pezizomycotina</taxon>
        <taxon>Sordariomycetes</taxon>
        <taxon>Hypocreomycetidae</taxon>
        <taxon>Glomerellales</taxon>
        <taxon>Glomerellaceae</taxon>
        <taxon>Colletotrichum</taxon>
        <taxon>Colletotrichum gloeosporioides species complex</taxon>
    </lineage>
</organism>
<dbReference type="InterPro" id="IPR027519">
    <property type="entry name" value="KFase_ver/fungi-typ"/>
</dbReference>
<comment type="domain">
    <text evidence="3">The main chain amide nitrogen atoms of the second glycine and its adjacent residue in the HGGXW motif define the oxyanion hole, and stabilize the oxyanion that forms during the nucleophilic attack by the catalytic serine during substrate cleavage.</text>
</comment>
<comment type="catalytic activity">
    <reaction evidence="3">
        <text>N-formyl-L-kynurenine + H2O = L-kynurenine + formate + H(+)</text>
        <dbReference type="Rhea" id="RHEA:13009"/>
        <dbReference type="ChEBI" id="CHEBI:15377"/>
        <dbReference type="ChEBI" id="CHEBI:15378"/>
        <dbReference type="ChEBI" id="CHEBI:15740"/>
        <dbReference type="ChEBI" id="CHEBI:57959"/>
        <dbReference type="ChEBI" id="CHEBI:58629"/>
        <dbReference type="EC" id="3.5.1.9"/>
    </reaction>
</comment>
<evidence type="ECO:0000313" key="5">
    <source>
        <dbReference type="EMBL" id="KAF0323572.1"/>
    </source>
</evidence>
<comment type="function">
    <text evidence="3">Catalyzes the hydrolysis of N-formyl-L-kynurenine to L-kynurenine, the second step in the kynurenine pathway of tryptophan degradation. Kynurenine may be further oxidized to nicotinic acid, NAD(H) and NADP(H). Required for elimination of toxic metabolites.</text>
</comment>
<comment type="pathway">
    <text evidence="3">Amino-acid degradation; L-tryptophan degradation via kynurenine pathway; L-kynurenine from L-tryptophan: step 2/2.</text>
</comment>
<evidence type="ECO:0000256" key="3">
    <source>
        <dbReference type="HAMAP-Rule" id="MF_03014"/>
    </source>
</evidence>
<proteinExistence type="inferred from homology"/>
<evidence type="ECO:0000256" key="2">
    <source>
        <dbReference type="ARBA" id="ARBA00023079"/>
    </source>
</evidence>
<comment type="similarity">
    <text evidence="3">Belongs to the kynurenine formamidase family.</text>
</comment>
<dbReference type="UniPathway" id="UPA00333">
    <property type="reaction ID" value="UER00454"/>
</dbReference>
<dbReference type="InterPro" id="IPR050300">
    <property type="entry name" value="GDXG_lipolytic_enzyme"/>
</dbReference>
<evidence type="ECO:0000313" key="6">
    <source>
        <dbReference type="Proteomes" id="UP000434172"/>
    </source>
</evidence>
<sequence length="341" mass="37446">MVSSYDTQWQLTEVKSPNLDHPVPVVAALNLPYVNNGHRFQTLNIYLPRTNQTNNLIGQPVVSLPMYLPADGIPCWQVHIHGGAWRDPQLTSTSIEPAAAHAFAGNDPKPPITAIISKNYTLSPFPTHPTLPYDPTKGDSSDPSRDGHHPDHIRDVLQGFDYLRTLGLHDDSYILSGHSAGACIAFQSTLRSPQAWGLDAAMEPPRPVAVVGMNGLYDLPGLVHDLGSSHASLKEVYQGFQSITFGPDQAKWEAPSPSHVPVDELEQRVKSGKVPRLIMIDQSAEDQLVPTNQADKLEARLNGIAGLRVVRGTRCEGRHAAPWEEGYMIWNNVQDILKHLG</sequence>
<protein>
    <recommendedName>
        <fullName evidence="3">Kynurenine formamidase</fullName>
        <shortName evidence="3">KFA</shortName>
        <shortName evidence="3">KFase</shortName>
        <ecNumber evidence="3">3.5.1.9</ecNumber>
    </recommendedName>
    <alternativeName>
        <fullName evidence="3">Arylformamidase</fullName>
    </alternativeName>
    <alternativeName>
        <fullName evidence="3">N-formylkynurenine formamidase</fullName>
        <shortName evidence="3">FKF</shortName>
    </alternativeName>
</protein>
<dbReference type="AlphaFoldDB" id="A0A8H3ZQ54"/>
<gene>
    <name evidence="5" type="ORF">GQ607_009253</name>
</gene>
<dbReference type="Gene3D" id="3.40.50.1820">
    <property type="entry name" value="alpha/beta hydrolase"/>
    <property type="match status" value="1"/>
</dbReference>
<dbReference type="EMBL" id="WOWK01000051">
    <property type="protein sequence ID" value="KAF0323572.1"/>
    <property type="molecule type" value="Genomic_DNA"/>
</dbReference>
<feature type="compositionally biased region" description="Basic and acidic residues" evidence="4">
    <location>
        <begin position="136"/>
        <end position="151"/>
    </location>
</feature>
<comment type="subunit">
    <text evidence="3">Homodimer.</text>
</comment>
<reference evidence="5 6" key="1">
    <citation type="submission" date="2019-12" db="EMBL/GenBank/DDBJ databases">
        <title>A genome sequence resource for the geographically widespread anthracnose pathogen Colletotrichum asianum.</title>
        <authorList>
            <person name="Meng Y."/>
        </authorList>
    </citation>
    <scope>NUCLEOTIDE SEQUENCE [LARGE SCALE GENOMIC DNA]</scope>
    <source>
        <strain evidence="5 6">ICMP 18580</strain>
    </source>
</reference>
<keyword evidence="2 3" id="KW-0823">Tryptophan catabolism</keyword>
<evidence type="ECO:0000256" key="4">
    <source>
        <dbReference type="SAM" id="MobiDB-lite"/>
    </source>
</evidence>
<feature type="active site" evidence="3">
    <location>
        <position position="286"/>
    </location>
</feature>
<dbReference type="PANTHER" id="PTHR48081:SF33">
    <property type="entry name" value="KYNURENINE FORMAMIDASE"/>
    <property type="match status" value="1"/>
</dbReference>
<feature type="active site" evidence="3">
    <location>
        <position position="319"/>
    </location>
</feature>
<accession>A0A8H3ZQ54</accession>
<feature type="short sequence motif" description="HGGXW" evidence="3">
    <location>
        <begin position="81"/>
        <end position="85"/>
    </location>
</feature>
<dbReference type="GO" id="GO:0034354">
    <property type="term" value="P:'de novo' NAD+ biosynthetic process from L-tryptophan"/>
    <property type="evidence" value="ECO:0007669"/>
    <property type="project" value="UniProtKB-UniRule"/>
</dbReference>
<dbReference type="GO" id="GO:0004061">
    <property type="term" value="F:arylformamidase activity"/>
    <property type="evidence" value="ECO:0007669"/>
    <property type="project" value="UniProtKB-UniRule"/>
</dbReference>
<dbReference type="GO" id="GO:0019441">
    <property type="term" value="P:L-tryptophan catabolic process to kynurenine"/>
    <property type="evidence" value="ECO:0007669"/>
    <property type="project" value="UniProtKB-UniRule"/>
</dbReference>
<dbReference type="HAMAP" id="MF_03014">
    <property type="entry name" value="KFase"/>
    <property type="match status" value="1"/>
</dbReference>